<feature type="chain" id="PRO_5028221552" evidence="11">
    <location>
        <begin position="28"/>
        <end position="514"/>
    </location>
</feature>
<dbReference type="AlphaFoldDB" id="A0A6P6BEU7"/>
<evidence type="ECO:0000256" key="5">
    <source>
        <dbReference type="ARBA" id="ARBA00023002"/>
    </source>
</evidence>
<evidence type="ECO:0000256" key="4">
    <source>
        <dbReference type="ARBA" id="ARBA00022723"/>
    </source>
</evidence>
<organism evidence="12 13">
    <name type="scientific">Durio zibethinus</name>
    <name type="common">Durian</name>
    <dbReference type="NCBI Taxonomy" id="66656"/>
    <lineage>
        <taxon>Eukaryota</taxon>
        <taxon>Viridiplantae</taxon>
        <taxon>Streptophyta</taxon>
        <taxon>Embryophyta</taxon>
        <taxon>Tracheophyta</taxon>
        <taxon>Spermatophyta</taxon>
        <taxon>Magnoliopsida</taxon>
        <taxon>eudicotyledons</taxon>
        <taxon>Gunneridae</taxon>
        <taxon>Pentapetalae</taxon>
        <taxon>rosids</taxon>
        <taxon>malvids</taxon>
        <taxon>Malvales</taxon>
        <taxon>Malvaceae</taxon>
        <taxon>Helicteroideae</taxon>
        <taxon>Durio</taxon>
    </lineage>
</organism>
<comment type="similarity">
    <text evidence="2 9">Belongs to the cytochrome P450 family.</text>
</comment>
<dbReference type="GO" id="GO:0016705">
    <property type="term" value="F:oxidoreductase activity, acting on paired donors, with incorporation or reduction of molecular oxygen"/>
    <property type="evidence" value="ECO:0007669"/>
    <property type="project" value="InterPro"/>
</dbReference>
<evidence type="ECO:0000256" key="2">
    <source>
        <dbReference type="ARBA" id="ARBA00010617"/>
    </source>
</evidence>
<dbReference type="GO" id="GO:0020037">
    <property type="term" value="F:heme binding"/>
    <property type="evidence" value="ECO:0007669"/>
    <property type="project" value="InterPro"/>
</dbReference>
<evidence type="ECO:0000256" key="3">
    <source>
        <dbReference type="ARBA" id="ARBA00022617"/>
    </source>
</evidence>
<evidence type="ECO:0000256" key="9">
    <source>
        <dbReference type="RuleBase" id="RU000461"/>
    </source>
</evidence>
<sequence>MGLFTPLFWLPFLFLALLLLFKKKTDQVKKELKRLPPSPPRLPILGNLHQLGALPHSSLCQLSRKYGPVLLLQLGRVPVVIVSSAEAAREVLKFNDLACCSRPQLAGAGRLSYNYLDVAFSPYSEYWREIRKICVLELFSVKRVKSFRFVREDEVASLMDSISQLSSSETPVNVTEKVFSLTGSIIFRTAFGKCFQGSEFDRTKFYELVHDAETVAGRFSADEYFPGLGWILDRINGHNERVERVFHELDTLFQQVIDNHLKPRRTKPQEDIIDVMLRIEKEQIEDGHAWLTKNHIKAVLLNMFLGGVDTSALVVNWAMAELSRKPRLMKKAQDEVRRIVGKKGRVTETDLDQLLFLKMVIKETLRLHPPAPLLIARETMSHFKINGYNIYPKTLIQINAWAIARDPQYWKNPEEFSPERFIDNTVDFKGQHFEFLPFGTGRRGCPALYMGTVTSELLLANLLYCFDWKLPGGMKEADINMEELAGHCLTLSKKTPVLLVPVKYLHDQASEYTI</sequence>
<dbReference type="InterPro" id="IPR001128">
    <property type="entry name" value="Cyt_P450"/>
</dbReference>
<dbReference type="Pfam" id="PF00067">
    <property type="entry name" value="p450"/>
    <property type="match status" value="1"/>
</dbReference>
<protein>
    <submittedName>
        <fullName evidence="13">Cytochrome P450 71B36-like</fullName>
    </submittedName>
</protein>
<dbReference type="PROSITE" id="PS00086">
    <property type="entry name" value="CYTOCHROME_P450"/>
    <property type="match status" value="1"/>
</dbReference>
<reference evidence="13" key="1">
    <citation type="submission" date="2025-08" db="UniProtKB">
        <authorList>
            <consortium name="RefSeq"/>
        </authorList>
    </citation>
    <scope>IDENTIFICATION</scope>
    <source>
        <tissue evidence="13">Fruit stalk</tissue>
    </source>
</reference>
<keyword evidence="4 8" id="KW-0479">Metal-binding</keyword>
<dbReference type="InterPro" id="IPR036396">
    <property type="entry name" value="Cyt_P450_sf"/>
</dbReference>
<dbReference type="PRINTS" id="PR00463">
    <property type="entry name" value="EP450I"/>
</dbReference>
<evidence type="ECO:0000256" key="10">
    <source>
        <dbReference type="SAM" id="Phobius"/>
    </source>
</evidence>
<keyword evidence="6 8" id="KW-0408">Iron</keyword>
<evidence type="ECO:0000313" key="13">
    <source>
        <dbReference type="RefSeq" id="XP_022775609.1"/>
    </source>
</evidence>
<feature type="transmembrane region" description="Helical" evidence="10">
    <location>
        <begin position="299"/>
        <end position="320"/>
    </location>
</feature>
<dbReference type="RefSeq" id="XP_022775609.1">
    <property type="nucleotide sequence ID" value="XM_022919874.1"/>
</dbReference>
<feature type="binding site" description="axial binding residue" evidence="8">
    <location>
        <position position="445"/>
    </location>
    <ligand>
        <name>heme</name>
        <dbReference type="ChEBI" id="CHEBI:30413"/>
    </ligand>
    <ligandPart>
        <name>Fe</name>
        <dbReference type="ChEBI" id="CHEBI:18248"/>
    </ligandPart>
</feature>
<keyword evidence="11" id="KW-0732">Signal</keyword>
<evidence type="ECO:0000256" key="1">
    <source>
        <dbReference type="ARBA" id="ARBA00001971"/>
    </source>
</evidence>
<accession>A0A6P6BEU7</accession>
<dbReference type="GO" id="GO:0004497">
    <property type="term" value="F:monooxygenase activity"/>
    <property type="evidence" value="ECO:0007669"/>
    <property type="project" value="UniProtKB-KW"/>
</dbReference>
<proteinExistence type="inferred from homology"/>
<keyword evidence="5 9" id="KW-0560">Oxidoreductase</keyword>
<name>A0A6P6BEU7_DURZI</name>
<keyword evidence="12" id="KW-1185">Reference proteome</keyword>
<dbReference type="CDD" id="cd11072">
    <property type="entry name" value="CYP71-like"/>
    <property type="match status" value="1"/>
</dbReference>
<keyword evidence="3 8" id="KW-0349">Heme</keyword>
<evidence type="ECO:0000256" key="11">
    <source>
        <dbReference type="SAM" id="SignalP"/>
    </source>
</evidence>
<dbReference type="Proteomes" id="UP000515121">
    <property type="component" value="Unplaced"/>
</dbReference>
<keyword evidence="10" id="KW-0812">Transmembrane</keyword>
<keyword evidence="10" id="KW-0472">Membrane</keyword>
<dbReference type="GeneID" id="111317451"/>
<gene>
    <name evidence="13" type="primary">LOC111317451</name>
</gene>
<feature type="signal peptide" evidence="11">
    <location>
        <begin position="1"/>
        <end position="27"/>
    </location>
</feature>
<dbReference type="KEGG" id="dzi:111317451"/>
<evidence type="ECO:0000256" key="6">
    <source>
        <dbReference type="ARBA" id="ARBA00023004"/>
    </source>
</evidence>
<evidence type="ECO:0000256" key="8">
    <source>
        <dbReference type="PIRSR" id="PIRSR602401-1"/>
    </source>
</evidence>
<dbReference type="OrthoDB" id="2789670at2759"/>
<dbReference type="PANTHER" id="PTHR47955:SF19">
    <property type="entry name" value="CYTOCHROME P450 71A9-LIKE ISOFORM X1"/>
    <property type="match status" value="1"/>
</dbReference>
<comment type="cofactor">
    <cofactor evidence="1 8">
        <name>heme</name>
        <dbReference type="ChEBI" id="CHEBI:30413"/>
    </cofactor>
</comment>
<dbReference type="InterPro" id="IPR002401">
    <property type="entry name" value="Cyt_P450_E_grp-I"/>
</dbReference>
<dbReference type="SUPFAM" id="SSF48264">
    <property type="entry name" value="Cytochrome P450"/>
    <property type="match status" value="1"/>
</dbReference>
<dbReference type="Gene3D" id="1.10.630.10">
    <property type="entry name" value="Cytochrome P450"/>
    <property type="match status" value="1"/>
</dbReference>
<keyword evidence="10" id="KW-1133">Transmembrane helix</keyword>
<dbReference type="InterPro" id="IPR017972">
    <property type="entry name" value="Cyt_P450_CS"/>
</dbReference>
<dbReference type="PANTHER" id="PTHR47955">
    <property type="entry name" value="CYTOCHROME P450 FAMILY 71 PROTEIN"/>
    <property type="match status" value="1"/>
</dbReference>
<dbReference type="GO" id="GO:0005506">
    <property type="term" value="F:iron ion binding"/>
    <property type="evidence" value="ECO:0007669"/>
    <property type="project" value="InterPro"/>
</dbReference>
<evidence type="ECO:0000256" key="7">
    <source>
        <dbReference type="ARBA" id="ARBA00023033"/>
    </source>
</evidence>
<keyword evidence="7 9" id="KW-0503">Monooxygenase</keyword>
<evidence type="ECO:0000313" key="12">
    <source>
        <dbReference type="Proteomes" id="UP000515121"/>
    </source>
</evidence>
<dbReference type="FunFam" id="1.10.630.10:FF:000011">
    <property type="entry name" value="Cytochrome P450 83B1"/>
    <property type="match status" value="1"/>
</dbReference>
<dbReference type="PRINTS" id="PR00385">
    <property type="entry name" value="P450"/>
</dbReference>